<evidence type="ECO:0000256" key="6">
    <source>
        <dbReference type="RuleBase" id="RU365009"/>
    </source>
</evidence>
<dbReference type="Proteomes" id="UP000027222">
    <property type="component" value="Unassembled WGS sequence"/>
</dbReference>
<evidence type="ECO:0000256" key="1">
    <source>
        <dbReference type="ARBA" id="ARBA00004191"/>
    </source>
</evidence>
<name>A0A067SK11_GALM3</name>
<organism evidence="7 8">
    <name type="scientific">Galerina marginata (strain CBS 339.88)</name>
    <dbReference type="NCBI Taxonomy" id="685588"/>
    <lineage>
        <taxon>Eukaryota</taxon>
        <taxon>Fungi</taxon>
        <taxon>Dikarya</taxon>
        <taxon>Basidiomycota</taxon>
        <taxon>Agaricomycotina</taxon>
        <taxon>Agaricomycetes</taxon>
        <taxon>Agaricomycetidae</taxon>
        <taxon>Agaricales</taxon>
        <taxon>Agaricineae</taxon>
        <taxon>Strophariaceae</taxon>
        <taxon>Galerina</taxon>
    </lineage>
</organism>
<evidence type="ECO:0000256" key="5">
    <source>
        <dbReference type="ARBA" id="ARBA00023157"/>
    </source>
</evidence>
<dbReference type="Pfam" id="PF01185">
    <property type="entry name" value="Hydrophobin"/>
    <property type="match status" value="2"/>
</dbReference>
<evidence type="ECO:0000256" key="4">
    <source>
        <dbReference type="ARBA" id="ARBA00022525"/>
    </source>
</evidence>
<keyword evidence="8" id="KW-1185">Reference proteome</keyword>
<dbReference type="InterPro" id="IPR001338">
    <property type="entry name" value="Class_I_Hydrophobin"/>
</dbReference>
<dbReference type="CDD" id="cd23507">
    <property type="entry name" value="hydrophobin_I"/>
    <property type="match status" value="2"/>
</dbReference>
<dbReference type="OrthoDB" id="4225815at2759"/>
<dbReference type="GO" id="GO:0009277">
    <property type="term" value="C:fungal-type cell wall"/>
    <property type="evidence" value="ECO:0007669"/>
    <property type="project" value="InterPro"/>
</dbReference>
<dbReference type="EMBL" id="KL142417">
    <property type="protein sequence ID" value="KDR67093.1"/>
    <property type="molecule type" value="Genomic_DNA"/>
</dbReference>
<reference evidence="8" key="1">
    <citation type="journal article" date="2014" name="Proc. Natl. Acad. Sci. U.S.A.">
        <title>Extensive sampling of basidiomycete genomes demonstrates inadequacy of the white-rot/brown-rot paradigm for wood decay fungi.</title>
        <authorList>
            <person name="Riley R."/>
            <person name="Salamov A.A."/>
            <person name="Brown D.W."/>
            <person name="Nagy L.G."/>
            <person name="Floudas D."/>
            <person name="Held B.W."/>
            <person name="Levasseur A."/>
            <person name="Lombard V."/>
            <person name="Morin E."/>
            <person name="Otillar R."/>
            <person name="Lindquist E.A."/>
            <person name="Sun H."/>
            <person name="LaButti K.M."/>
            <person name="Schmutz J."/>
            <person name="Jabbour D."/>
            <person name="Luo H."/>
            <person name="Baker S.E."/>
            <person name="Pisabarro A.G."/>
            <person name="Walton J.D."/>
            <person name="Blanchette R.A."/>
            <person name="Henrissat B."/>
            <person name="Martin F."/>
            <person name="Cullen D."/>
            <person name="Hibbett D.S."/>
            <person name="Grigoriev I.V."/>
        </authorList>
    </citation>
    <scope>NUCLEOTIDE SEQUENCE [LARGE SCALE GENOMIC DNA]</scope>
    <source>
        <strain evidence="8">CBS 339.88</strain>
    </source>
</reference>
<accession>A0A067SK11</accession>
<feature type="signal peptide" evidence="6">
    <location>
        <begin position="1"/>
        <end position="23"/>
    </location>
</feature>
<feature type="chain" id="PRO_5013984025" description="Hydrophobin" evidence="6">
    <location>
        <begin position="24"/>
        <end position="176"/>
    </location>
</feature>
<evidence type="ECO:0000256" key="3">
    <source>
        <dbReference type="ARBA" id="ARBA00022512"/>
    </source>
</evidence>
<evidence type="ECO:0000256" key="2">
    <source>
        <dbReference type="ARBA" id="ARBA00010446"/>
    </source>
</evidence>
<proteinExistence type="inferred from homology"/>
<evidence type="ECO:0000313" key="8">
    <source>
        <dbReference type="Proteomes" id="UP000027222"/>
    </source>
</evidence>
<comment type="similarity">
    <text evidence="2 6">Belongs to the fungal hydrophobin family.</text>
</comment>
<dbReference type="AlphaFoldDB" id="A0A067SK11"/>
<keyword evidence="3 6" id="KW-0134">Cell wall</keyword>
<dbReference type="GO" id="GO:0005199">
    <property type="term" value="F:structural constituent of cell wall"/>
    <property type="evidence" value="ECO:0007669"/>
    <property type="project" value="InterPro"/>
</dbReference>
<keyword evidence="4 6" id="KW-0964">Secreted</keyword>
<keyword evidence="6" id="KW-0732">Signal</keyword>
<gene>
    <name evidence="7" type="ORF">GALMADRAFT_147324</name>
</gene>
<keyword evidence="5 6" id="KW-1015">Disulfide bond</keyword>
<comment type="subcellular location">
    <subcellularLocation>
        <location evidence="1 6">Secreted</location>
        <location evidence="1 6">Cell wall</location>
    </subcellularLocation>
</comment>
<sequence length="176" mass="18119">MFYPARTAFALFVPLLAAANVKACSLVCCSSLVDASTISPLLQLLGIVPAGLSGTVGFGCSDATLNLLSCTQKLACCTPETNSNYTVMYRSPAVLKLFVALVASTSVRACSLVCCSTLTDSSTALTLIQLLGIGPTSLSGTVGFGCSDATTLLTCNQKLACCTPLTLGYYDECTPL</sequence>
<evidence type="ECO:0000313" key="7">
    <source>
        <dbReference type="EMBL" id="KDR67093.1"/>
    </source>
</evidence>
<dbReference type="HOGENOM" id="CLU_1525268_0_0_1"/>
<protein>
    <recommendedName>
        <fullName evidence="6">Hydrophobin</fullName>
    </recommendedName>
</protein>